<accession>A0A1H9J304</accession>
<dbReference type="AlphaFoldDB" id="A0A1H9J304"/>
<keyword evidence="2" id="KW-1185">Reference proteome</keyword>
<dbReference type="Proteomes" id="UP000199114">
    <property type="component" value="Unassembled WGS sequence"/>
</dbReference>
<evidence type="ECO:0000313" key="2">
    <source>
        <dbReference type="Proteomes" id="UP000199114"/>
    </source>
</evidence>
<dbReference type="OrthoDB" id="270718at2157"/>
<name>A0A1H9J304_9EURY</name>
<reference evidence="2" key="1">
    <citation type="submission" date="2016-10" db="EMBL/GenBank/DDBJ databases">
        <authorList>
            <person name="Varghese N."/>
            <person name="Submissions S."/>
        </authorList>
    </citation>
    <scope>NUCLEOTIDE SEQUENCE [LARGE SCALE GENOMIC DNA]</scope>
    <source>
        <strain evidence="2">DSM 25055</strain>
    </source>
</reference>
<dbReference type="EMBL" id="FOFD01000003">
    <property type="protein sequence ID" value="SEQ81162.1"/>
    <property type="molecule type" value="Genomic_DNA"/>
</dbReference>
<dbReference type="RefSeq" id="WP_090617779.1">
    <property type="nucleotide sequence ID" value="NZ_FOFD01000003.1"/>
</dbReference>
<sequence>MLADQDPIPREALPPKWGLADRCDDRLIYRHRRPAIELIAEATSADRAHPGLGICRCWELRYRYFLVDRSITESIGRVSTQRAAVDGVLECMHRIHDTISAADGPVEVGDVLDTVCLSDLVPSDFSQSK</sequence>
<organism evidence="1 2">
    <name type="scientific">Natrinema salaciae</name>
    <dbReference type="NCBI Taxonomy" id="1186196"/>
    <lineage>
        <taxon>Archaea</taxon>
        <taxon>Methanobacteriati</taxon>
        <taxon>Methanobacteriota</taxon>
        <taxon>Stenosarchaea group</taxon>
        <taxon>Halobacteria</taxon>
        <taxon>Halobacteriales</taxon>
        <taxon>Natrialbaceae</taxon>
        <taxon>Natrinema</taxon>
    </lineage>
</organism>
<proteinExistence type="predicted"/>
<protein>
    <submittedName>
        <fullName evidence="1">Uncharacterized protein</fullName>
    </submittedName>
</protein>
<gene>
    <name evidence="1" type="ORF">SAMN04489841_2421</name>
</gene>
<evidence type="ECO:0000313" key="1">
    <source>
        <dbReference type="EMBL" id="SEQ81162.1"/>
    </source>
</evidence>